<reference evidence="1" key="1">
    <citation type="submission" date="2020-11" db="EMBL/GenBank/DDBJ databases">
        <title>Sequencing the genomes of 1000 actinobacteria strains.</title>
        <authorList>
            <person name="Klenk H.-P."/>
        </authorList>
    </citation>
    <scope>NUCLEOTIDE SEQUENCE</scope>
    <source>
        <strain evidence="1">DSM 43175</strain>
    </source>
</reference>
<gene>
    <name evidence="1" type="ORF">IW256_006518</name>
</gene>
<comment type="caution">
    <text evidence="1">The sequence shown here is derived from an EMBL/GenBank/DDBJ whole genome shotgun (WGS) entry which is preliminary data.</text>
</comment>
<proteinExistence type="predicted"/>
<sequence>MFELTIATNTNLPTSDFEAQTAQLRRVAHYNDRDRTWTARVTAEHLAWGAQVLTELFDAAHAFGTSVTVQHIETAQETAGERG</sequence>
<dbReference type="Proteomes" id="UP000614047">
    <property type="component" value="Unassembled WGS sequence"/>
</dbReference>
<keyword evidence="2" id="KW-1185">Reference proteome</keyword>
<evidence type="ECO:0000313" key="1">
    <source>
        <dbReference type="EMBL" id="MBG6092405.1"/>
    </source>
</evidence>
<evidence type="ECO:0000313" key="2">
    <source>
        <dbReference type="Proteomes" id="UP000614047"/>
    </source>
</evidence>
<organism evidence="1 2">
    <name type="scientific">Actinomadura viridis</name>
    <dbReference type="NCBI Taxonomy" id="58110"/>
    <lineage>
        <taxon>Bacteria</taxon>
        <taxon>Bacillati</taxon>
        <taxon>Actinomycetota</taxon>
        <taxon>Actinomycetes</taxon>
        <taxon>Streptosporangiales</taxon>
        <taxon>Thermomonosporaceae</taxon>
        <taxon>Actinomadura</taxon>
    </lineage>
</organism>
<accession>A0A931GMX1</accession>
<dbReference type="AlphaFoldDB" id="A0A931GMX1"/>
<dbReference type="RefSeq" id="WP_197014598.1">
    <property type="nucleotide sequence ID" value="NZ_BAABES010000012.1"/>
</dbReference>
<protein>
    <submittedName>
        <fullName evidence="1">Uncharacterized protein</fullName>
    </submittedName>
</protein>
<name>A0A931GMX1_9ACTN</name>
<dbReference type="EMBL" id="JADOUA010000001">
    <property type="protein sequence ID" value="MBG6092405.1"/>
    <property type="molecule type" value="Genomic_DNA"/>
</dbReference>